<dbReference type="KEGG" id="soy:115883117"/>
<feature type="region of interest" description="Disordered" evidence="1">
    <location>
        <begin position="324"/>
        <end position="344"/>
    </location>
</feature>
<feature type="domain" description="GLTSCR protein conserved" evidence="2">
    <location>
        <begin position="1331"/>
        <end position="1431"/>
    </location>
</feature>
<feature type="compositionally biased region" description="Basic and acidic residues" evidence="1">
    <location>
        <begin position="808"/>
        <end position="817"/>
    </location>
</feature>
<dbReference type="PANTHER" id="PTHR15572:SF0">
    <property type="entry name" value="GLUTAMINE-RICH PROTEIN-RELATED"/>
    <property type="match status" value="1"/>
</dbReference>
<accession>A0A6J2Y2R2</accession>
<dbReference type="CTD" id="29998"/>
<protein>
    <submittedName>
        <fullName evidence="4 5">Uncharacterized protein LOC115883117</fullName>
    </submittedName>
</protein>
<evidence type="ECO:0000313" key="3">
    <source>
        <dbReference type="Proteomes" id="UP000504635"/>
    </source>
</evidence>
<feature type="region of interest" description="Disordered" evidence="1">
    <location>
        <begin position="1230"/>
        <end position="1255"/>
    </location>
</feature>
<feature type="compositionally biased region" description="Polar residues" evidence="1">
    <location>
        <begin position="1198"/>
        <end position="1211"/>
    </location>
</feature>
<feature type="compositionally biased region" description="Polar residues" evidence="1">
    <location>
        <begin position="1450"/>
        <end position="1469"/>
    </location>
</feature>
<dbReference type="RefSeq" id="XP_030757281.1">
    <property type="nucleotide sequence ID" value="XM_030901421.1"/>
</dbReference>
<dbReference type="Proteomes" id="UP000504635">
    <property type="component" value="Unplaced"/>
</dbReference>
<feature type="compositionally biased region" description="Polar residues" evidence="1">
    <location>
        <begin position="1125"/>
        <end position="1147"/>
    </location>
</feature>
<feature type="region of interest" description="Disordered" evidence="1">
    <location>
        <begin position="793"/>
        <end position="823"/>
    </location>
</feature>
<evidence type="ECO:0000313" key="5">
    <source>
        <dbReference type="RefSeq" id="XP_030757281.1"/>
    </source>
</evidence>
<dbReference type="InterPro" id="IPR015671">
    <property type="entry name" value="GSCR1_dom"/>
</dbReference>
<feature type="region of interest" description="Disordered" evidence="1">
    <location>
        <begin position="1549"/>
        <end position="1610"/>
    </location>
</feature>
<dbReference type="InterPro" id="IPR052438">
    <property type="entry name" value="Chromatin_remod/trans_coact"/>
</dbReference>
<dbReference type="Pfam" id="PF15249">
    <property type="entry name" value="GLTSCR1"/>
    <property type="match status" value="1"/>
</dbReference>
<feature type="compositionally biased region" description="Low complexity" evidence="1">
    <location>
        <begin position="1049"/>
        <end position="1058"/>
    </location>
</feature>
<dbReference type="GO" id="GO:0045893">
    <property type="term" value="P:positive regulation of DNA-templated transcription"/>
    <property type="evidence" value="ECO:0007669"/>
    <property type="project" value="TreeGrafter"/>
</dbReference>
<feature type="region of interest" description="Disordered" evidence="1">
    <location>
        <begin position="1049"/>
        <end position="1109"/>
    </location>
</feature>
<feature type="compositionally biased region" description="Polar residues" evidence="1">
    <location>
        <begin position="793"/>
        <end position="804"/>
    </location>
</feature>
<evidence type="ECO:0000259" key="2">
    <source>
        <dbReference type="Pfam" id="PF15249"/>
    </source>
</evidence>
<organism evidence="3 4">
    <name type="scientific">Sitophilus oryzae</name>
    <name type="common">Rice weevil</name>
    <name type="synonym">Curculio oryzae</name>
    <dbReference type="NCBI Taxonomy" id="7048"/>
    <lineage>
        <taxon>Eukaryota</taxon>
        <taxon>Metazoa</taxon>
        <taxon>Ecdysozoa</taxon>
        <taxon>Arthropoda</taxon>
        <taxon>Hexapoda</taxon>
        <taxon>Insecta</taxon>
        <taxon>Pterygota</taxon>
        <taxon>Neoptera</taxon>
        <taxon>Endopterygota</taxon>
        <taxon>Coleoptera</taxon>
        <taxon>Polyphaga</taxon>
        <taxon>Cucujiformia</taxon>
        <taxon>Curculionidae</taxon>
        <taxon>Dryophthorinae</taxon>
        <taxon>Sitophilus</taxon>
    </lineage>
</organism>
<feature type="region of interest" description="Disordered" evidence="1">
    <location>
        <begin position="1186"/>
        <end position="1211"/>
    </location>
</feature>
<feature type="compositionally biased region" description="Polar residues" evidence="1">
    <location>
        <begin position="1070"/>
        <end position="1079"/>
    </location>
</feature>
<reference evidence="4 5" key="1">
    <citation type="submission" date="2025-04" db="UniProtKB">
        <authorList>
            <consortium name="RefSeq"/>
        </authorList>
    </citation>
    <scope>IDENTIFICATION</scope>
    <source>
        <tissue evidence="4 5">Gonads</tissue>
    </source>
</reference>
<feature type="region of interest" description="Disordered" evidence="1">
    <location>
        <begin position="744"/>
        <end position="778"/>
    </location>
</feature>
<feature type="region of interest" description="Disordered" evidence="1">
    <location>
        <begin position="1450"/>
        <end position="1470"/>
    </location>
</feature>
<dbReference type="GO" id="GO:0016514">
    <property type="term" value="C:SWI/SNF complex"/>
    <property type="evidence" value="ECO:0007669"/>
    <property type="project" value="TreeGrafter"/>
</dbReference>
<evidence type="ECO:0000313" key="4">
    <source>
        <dbReference type="RefSeq" id="XP_030757280.1"/>
    </source>
</evidence>
<feature type="compositionally biased region" description="Low complexity" evidence="1">
    <location>
        <begin position="1186"/>
        <end position="1197"/>
    </location>
</feature>
<dbReference type="PANTHER" id="PTHR15572">
    <property type="entry name" value="GLIOMA TUMOR SUPPRESSOR CANDIDATE REGION GENE 1"/>
    <property type="match status" value="1"/>
</dbReference>
<dbReference type="OrthoDB" id="2556847at2759"/>
<feature type="compositionally biased region" description="Low complexity" evidence="1">
    <location>
        <begin position="1565"/>
        <end position="1577"/>
    </location>
</feature>
<feature type="compositionally biased region" description="Low complexity" evidence="1">
    <location>
        <begin position="58"/>
        <end position="78"/>
    </location>
</feature>
<evidence type="ECO:0000256" key="1">
    <source>
        <dbReference type="SAM" id="MobiDB-lite"/>
    </source>
</evidence>
<sequence length="1643" mass="181568">MSQIPNKSLQKMCKSPKNSNFQIKQEKMEYENMSTNCTVVGSNNLNLVKKPQLMTSMSPAYSNPSPNYPHSPYSSPANMKSPSPNLKPPTPQPNFPVMQIIHNNLITRPIQTSQAQNIIKLKPHLNILPKPSASPQASPKPSVSPQIVIPASNHQTNAATATLMPTAQPLLLNQMPMLTTPGVQFILRPQTATPMTATGPKIQTATQGPQGLILQPAGTTQQLLQLGAPARSQPMVRVLTNGVQLAPSSTTYVTTQMTNQPINATQIQQTLVNNTQQQQQIQVQQQIQHMSIKKKPKVKVKKKLDLANIMKLSGIGDEDDIQFESDTSLSESEHNSVPTIPQGHPVQTSGLQAQASFLHSDAKKNIQNIQISAMAQPALNAAAPVVQVLNQNFQSGMISNSTSQASTAQAGIPFNSFIAPNFTINNGLMLQRSGGFKLTVGEDGRLVLQHDPTPNQDLQSQLILQSILGLNGGLVLQPSMDQQTVQQTVQTIQQQSVQTIQQQTVQSQTIQTVQQQTVQPQVQHSIQSLQPQIQQQTVQQTIQHQTVNALQQPMQIVQPQPIHSIHSQVQPTVHSISQSQVHNLQSQIQSLLQQQNVAVQAQAVHQNVPQNVHSQTIQSVQNLTQNVQNLAQNSVQNVVTQSMQNHAQSSMQNMVAQNVQNLTQSAVQNVVAQNLGSQNVVAQNMSHNTSVQNVVAQNLTQAVHSIPNLQTVQAQPVQSPIHTVQGFQQAHTQTQPILKVQPFQKSQPPVQTVQPIQHQSQQHNLQENNNQQNNPTSYVVNLTPDQLEQLKRNGQLTVNGQTIFMQRPNKDQSEKKPSPKTKTIKKVAETHKIQSAKSLLQDNSPEANDRKVSNIIHGEMKSPLSQNVKPLCSAVGNHSVKNILPHNHVQPMQNKSLQPQAMVQPSIQTQIKHEKQKSPISAPKQQKVSPIIQSVQDSNGANTSHDVDKLLGQILEESNPQICVSGNNLLDRQPQQRITTIQLTPQKQQHLKTIQLQIKSLSARAQPGDTEVHNALKALFAEQQKILASGKLLPPDKVYYHNNQLTIVNPSSLNLPSPGSVKSEPASPGLINNQNPSRATSVETSSSQQPSTTQAHSTPRVSVSVSTSTGDLAAHSTIHHAVHHPSTQNIHQPRMPNSSHQNASSHTNHIISQRLNSIGQISQLPPIYPKQTQLQTSQLHSPQLLSPQLHSPKLHSPQITSTQLPSLHSPQHSAVIQTPQNLHPVVGVQHHSLHTSQNQNLSTANKNKQRSSSPQQIKPLQHNFVQPQVFQQNVQQIQQNNINQQQSIPEHPNENNNTQQAYKLHRSQVHQITQLPLTKKAHLIETQLNLDQNGAAKPDVHTPFRDKKDACVRLIRYHCMDQSVLSQKDLDKADEIFEITARHFIGKFDKMVDKYKYLLLKESMRQVQTSELMMLDRMFLSDEQQSLIKLRQDYETELLNIAAESLQSHQNVHAGSSNADQNLQGSHSDSAGEEEYDEWACIQRELGCLPDKSQHLDSQNSHCHNNRNITQQQQQMPHPPSQIVVNQNSLKRSSSSDSRLETLKRFRVDKHTKKHDPSVNSVQCSNSNTNISTSTSIQSKCGFDGTTSQAATSSSVNSNPKEEESENNSIDEQVQSAINSILNLQQSTAHLQTNALDLDSILS</sequence>
<keyword evidence="3" id="KW-1185">Reference proteome</keyword>
<feature type="compositionally biased region" description="Polar residues" evidence="1">
    <location>
        <begin position="1234"/>
        <end position="1255"/>
    </location>
</feature>
<dbReference type="GeneID" id="115883117"/>
<feature type="compositionally biased region" description="Low complexity" evidence="1">
    <location>
        <begin position="1080"/>
        <end position="1109"/>
    </location>
</feature>
<name>A0A6J2Y2R2_SITOR</name>
<gene>
    <name evidence="4 5" type="primary">LOC115883117</name>
</gene>
<proteinExistence type="predicted"/>
<feature type="region of interest" description="Disordered" evidence="1">
    <location>
        <begin position="56"/>
        <end position="92"/>
    </location>
</feature>
<feature type="region of interest" description="Disordered" evidence="1">
    <location>
        <begin position="1122"/>
        <end position="1147"/>
    </location>
</feature>
<feature type="region of interest" description="Disordered" evidence="1">
    <location>
        <begin position="911"/>
        <end position="931"/>
    </location>
</feature>
<feature type="compositionally biased region" description="Low complexity" evidence="1">
    <location>
        <begin position="751"/>
        <end position="774"/>
    </location>
</feature>
<dbReference type="RefSeq" id="XP_030757280.1">
    <property type="nucleotide sequence ID" value="XM_030901420.1"/>
</dbReference>